<dbReference type="InterPro" id="IPR036291">
    <property type="entry name" value="NAD(P)-bd_dom_sf"/>
</dbReference>
<dbReference type="PATRIC" id="fig|1202724.3.peg.3351"/>
<dbReference type="SUPFAM" id="SSF51735">
    <property type="entry name" value="NAD(P)-binding Rossmann-fold domains"/>
    <property type="match status" value="1"/>
</dbReference>
<dbReference type="Pfam" id="PF13460">
    <property type="entry name" value="NAD_binding_10"/>
    <property type="match status" value="1"/>
</dbReference>
<dbReference type="GO" id="GO:0044877">
    <property type="term" value="F:protein-containing complex binding"/>
    <property type="evidence" value="ECO:0007669"/>
    <property type="project" value="TreeGrafter"/>
</dbReference>
<dbReference type="Proteomes" id="UP000037755">
    <property type="component" value="Unassembled WGS sequence"/>
</dbReference>
<protein>
    <recommendedName>
        <fullName evidence="1">NAD(P)-binding domain-containing protein</fullName>
    </recommendedName>
</protein>
<dbReference type="PANTHER" id="PTHR12126">
    <property type="entry name" value="NADH-UBIQUINONE OXIDOREDUCTASE 39 KDA SUBUNIT-RELATED"/>
    <property type="match status" value="1"/>
</dbReference>
<accession>A0A0M8MKH7</accession>
<evidence type="ECO:0000259" key="1">
    <source>
        <dbReference type="Pfam" id="PF13460"/>
    </source>
</evidence>
<dbReference type="OrthoDB" id="9771302at2"/>
<dbReference type="Gene3D" id="3.40.50.720">
    <property type="entry name" value="NAD(P)-binding Rossmann-like Domain"/>
    <property type="match status" value="1"/>
</dbReference>
<evidence type="ECO:0000313" key="2">
    <source>
        <dbReference type="EMBL" id="KOS07398.1"/>
    </source>
</evidence>
<keyword evidence="3" id="KW-1185">Reference proteome</keyword>
<feature type="domain" description="NAD(P)-binding" evidence="1">
    <location>
        <begin position="8"/>
        <end position="173"/>
    </location>
</feature>
<dbReference type="RefSeq" id="WP_054409056.1">
    <property type="nucleotide sequence ID" value="NZ_FOYA01000005.1"/>
</dbReference>
<dbReference type="STRING" id="1202724.AM493_16125"/>
<organism evidence="2 3">
    <name type="scientific">Flavobacterium akiainvivens</name>
    <dbReference type="NCBI Taxonomy" id="1202724"/>
    <lineage>
        <taxon>Bacteria</taxon>
        <taxon>Pseudomonadati</taxon>
        <taxon>Bacteroidota</taxon>
        <taxon>Flavobacteriia</taxon>
        <taxon>Flavobacteriales</taxon>
        <taxon>Flavobacteriaceae</taxon>
        <taxon>Flavobacterium</taxon>
    </lineage>
</organism>
<sequence length="249" mass="27648">MENILITGGTGNLGKGLTQILNQKGLQYAVASRSNNENAPNKVVADLMANKGVAQAVKGRSIIFHLATDLKKDTLLTQNLLQTIGSNKNVHLIYISIVGIDKTPFNYYQQKLASEELIKASGVPYTILRATQFHDFIDYIFTSLLKYRIGLLPKKVMAQPIAVDAVANALYEISLQPAESKTYEIGGLKAYTFNEMAKEWMRKTGKKKFIINLPLFGKLAKAFNGGALLTHTIDATSKSWQDYLNQKYK</sequence>
<dbReference type="PANTHER" id="PTHR12126:SF11">
    <property type="entry name" value="NADH DEHYDROGENASE [UBIQUINONE] 1 ALPHA SUBCOMPLEX SUBUNIT 9, MITOCHONDRIAL"/>
    <property type="match status" value="1"/>
</dbReference>
<dbReference type="AlphaFoldDB" id="A0A0M8MKH7"/>
<name>A0A0M8MKH7_9FLAO</name>
<proteinExistence type="predicted"/>
<comment type="caution">
    <text evidence="2">The sequence shown here is derived from an EMBL/GenBank/DDBJ whole genome shotgun (WGS) entry which is preliminary data.</text>
</comment>
<dbReference type="InterPro" id="IPR051207">
    <property type="entry name" value="ComplexI_NDUFA9_subunit"/>
</dbReference>
<evidence type="ECO:0000313" key="3">
    <source>
        <dbReference type="Proteomes" id="UP000037755"/>
    </source>
</evidence>
<reference evidence="2 3" key="1">
    <citation type="submission" date="2015-08" db="EMBL/GenBank/DDBJ databases">
        <title>Whole genome sequence of Flavobacterium akiainvivens IK-1T, from decaying Wikstroemia oahuensis, an endemic Hawaiian shrub.</title>
        <authorList>
            <person name="Wan X."/>
            <person name="Hou S."/>
            <person name="Saito J."/>
            <person name="Donachie S."/>
        </authorList>
    </citation>
    <scope>NUCLEOTIDE SEQUENCE [LARGE SCALE GENOMIC DNA]</scope>
    <source>
        <strain evidence="2 3">IK-1</strain>
    </source>
</reference>
<dbReference type="EMBL" id="LIYD01000005">
    <property type="protein sequence ID" value="KOS07398.1"/>
    <property type="molecule type" value="Genomic_DNA"/>
</dbReference>
<gene>
    <name evidence="2" type="ORF">AM493_16125</name>
</gene>
<dbReference type="InterPro" id="IPR016040">
    <property type="entry name" value="NAD(P)-bd_dom"/>
</dbReference>